<dbReference type="EMBL" id="KR029577">
    <property type="protein sequence ID" value="AKH45808.1"/>
    <property type="molecule type" value="Genomic_DNA"/>
</dbReference>
<reference evidence="1" key="2">
    <citation type="submission" date="2015-03" db="EMBL/GenBank/DDBJ databases">
        <authorList>
            <person name="Chow C.-E.T."/>
            <person name="Winget D.M."/>
            <person name="White R.A.III."/>
            <person name="Hallam S.J."/>
            <person name="Suttle C.A."/>
        </authorList>
    </citation>
    <scope>NUCLEOTIDE SEQUENCE</scope>
    <source>
        <strain evidence="1">Anoxic3_1</strain>
    </source>
</reference>
<proteinExistence type="predicted"/>
<organism evidence="1">
    <name type="scientific">uncultured marine virus</name>
    <dbReference type="NCBI Taxonomy" id="186617"/>
    <lineage>
        <taxon>Viruses</taxon>
        <taxon>environmental samples</taxon>
    </lineage>
</organism>
<evidence type="ECO:0000313" key="1">
    <source>
        <dbReference type="EMBL" id="AKH45808.1"/>
    </source>
</evidence>
<protein>
    <recommendedName>
        <fullName evidence="2">DUF3987 domain-containing protein</fullName>
    </recommendedName>
</protein>
<accession>A0A0F7L2P8</accession>
<sequence>MKTVSEVASWTEDYVNFLASFTDAPPVYSRFMAWAVLGAALSGQCAPISIAADDLRPNFWVILVGPSGEARKSTELKVCRRMARKADDRLPAPQGGSFVGVLEHLQKNPNILFVFDEFKRFMAWMAEDYNREAKSFFTEIYDWPYDEDWIAARAAGRGSYAGQTNSIRIKGPAVSMCIGSTAEWLTGAVGRSDLVSGFLPRFLLIPYPGKEKTFSYPPERCKNWENRLTQALRAAKKVRFRYKVTSGAREGFQKWYDQVKVNDVFEQSPILRPYFHRMTVYAWKICMVEAVSQVITKPGGLSDSWGMEGQVMEQEVTIDESMMKLATEALSETLEPLADLFEDSMAKGRFQEQQRDVIEALKAVKKKQRVH</sequence>
<reference evidence="1" key="1">
    <citation type="journal article" date="2015" name="Front. Microbiol.">
        <title>Combining genomic sequencing methods to explore viral diversity and reveal potential virus-host interactions.</title>
        <authorList>
            <person name="Chow C.E."/>
            <person name="Winget D.M."/>
            <person name="White R.A.III."/>
            <person name="Hallam S.J."/>
            <person name="Suttle C.A."/>
        </authorList>
    </citation>
    <scope>NUCLEOTIDE SEQUENCE</scope>
    <source>
        <strain evidence="1">Anoxic3_1</strain>
    </source>
</reference>
<evidence type="ECO:0008006" key="2">
    <source>
        <dbReference type="Google" id="ProtNLM"/>
    </source>
</evidence>
<name>A0A0F7L2P8_9VIRU</name>